<dbReference type="Proteomes" id="UP000266178">
    <property type="component" value="Unassembled WGS sequence"/>
</dbReference>
<feature type="domain" description="Sugar-binding" evidence="5">
    <location>
        <begin position="3"/>
        <end position="237"/>
    </location>
</feature>
<evidence type="ECO:0000256" key="1">
    <source>
        <dbReference type="ARBA" id="ARBA00010466"/>
    </source>
</evidence>
<dbReference type="PANTHER" id="PTHR34294:SF1">
    <property type="entry name" value="TRANSCRIPTIONAL REGULATOR LSRR"/>
    <property type="match status" value="1"/>
</dbReference>
<dbReference type="Gene3D" id="3.40.50.1360">
    <property type="match status" value="1"/>
</dbReference>
<evidence type="ECO:0000259" key="5">
    <source>
        <dbReference type="Pfam" id="PF04198"/>
    </source>
</evidence>
<keyword evidence="4" id="KW-0804">Transcription</keyword>
<evidence type="ECO:0000256" key="3">
    <source>
        <dbReference type="ARBA" id="ARBA00023125"/>
    </source>
</evidence>
<dbReference type="AlphaFoldDB" id="A0A399FAF6"/>
<evidence type="ECO:0000256" key="2">
    <source>
        <dbReference type="ARBA" id="ARBA00023015"/>
    </source>
</evidence>
<keyword evidence="3" id="KW-0238">DNA-binding</keyword>
<reference evidence="6 7" key="1">
    <citation type="submission" date="2018-08" db="EMBL/GenBank/DDBJ databases">
        <title>Meiothermus granaticius genome AF-68 sequencing project.</title>
        <authorList>
            <person name="Da Costa M.S."/>
            <person name="Albuquerque L."/>
            <person name="Raposo P."/>
            <person name="Froufe H.J.C."/>
            <person name="Barroso C.S."/>
            <person name="Egas C."/>
        </authorList>
    </citation>
    <scope>NUCLEOTIDE SEQUENCE [LARGE SCALE GENOMIC DNA]</scope>
    <source>
        <strain evidence="6 7">AF-68</strain>
    </source>
</reference>
<dbReference type="GO" id="GO:0030246">
    <property type="term" value="F:carbohydrate binding"/>
    <property type="evidence" value="ECO:0007669"/>
    <property type="project" value="InterPro"/>
</dbReference>
<comment type="caution">
    <text evidence="6">The sequence shown here is derived from an EMBL/GenBank/DDBJ whole genome shotgun (WGS) entry which is preliminary data.</text>
</comment>
<accession>A0A399FAF6</accession>
<evidence type="ECO:0000256" key="4">
    <source>
        <dbReference type="ARBA" id="ARBA00023163"/>
    </source>
</evidence>
<organism evidence="6 7">
    <name type="scientific">Meiothermus granaticius NBRC 107808</name>
    <dbReference type="NCBI Taxonomy" id="1227551"/>
    <lineage>
        <taxon>Bacteria</taxon>
        <taxon>Thermotogati</taxon>
        <taxon>Deinococcota</taxon>
        <taxon>Deinococci</taxon>
        <taxon>Thermales</taxon>
        <taxon>Thermaceae</taxon>
        <taxon>Meiothermus</taxon>
    </lineage>
</organism>
<dbReference type="GO" id="GO:0003677">
    <property type="term" value="F:DNA binding"/>
    <property type="evidence" value="ECO:0007669"/>
    <property type="project" value="UniProtKB-KW"/>
</dbReference>
<keyword evidence="2" id="KW-0805">Transcription regulation</keyword>
<dbReference type="InterPro" id="IPR007324">
    <property type="entry name" value="Sugar-bd_dom_put"/>
</dbReference>
<dbReference type="InterPro" id="IPR051054">
    <property type="entry name" value="SorC_transcr_regulators"/>
</dbReference>
<name>A0A399FAF6_9DEIN</name>
<gene>
    <name evidence="6" type="primary">deoR</name>
    <name evidence="6" type="ORF">Mgrana_01357</name>
</gene>
<protein>
    <submittedName>
        <fullName evidence="6">Deoxyribonucleoside regulator</fullName>
    </submittedName>
</protein>
<sequence>MPVPDNASEADALERVATFAGAHLNTLVLPGTTLGVAWGTTLAAISRHLIPQPTPNVAIVQLNGSGNTANISNLHISEVILQLAQNYGAKAHLFPVPAFFDYPQTKTALWRERSVKQTIDLQHQADVLLYSVGALHAEVPSYVYAAGYLEDQDVAELTRQGVVGDIATVFFRADGSFKNIPINRRASGPDLSPCRRVTHAVCVIAGRSKLEALKGALAGGLLNQLIVDEPTARLLLE</sequence>
<dbReference type="EMBL" id="QWLB01000015">
    <property type="protein sequence ID" value="RIH92695.1"/>
    <property type="molecule type" value="Genomic_DNA"/>
</dbReference>
<dbReference type="Pfam" id="PF04198">
    <property type="entry name" value="Sugar-bind"/>
    <property type="match status" value="1"/>
</dbReference>
<dbReference type="SUPFAM" id="SSF100950">
    <property type="entry name" value="NagB/RpiA/CoA transferase-like"/>
    <property type="match status" value="1"/>
</dbReference>
<dbReference type="InterPro" id="IPR037171">
    <property type="entry name" value="NagB/RpiA_transferase-like"/>
</dbReference>
<comment type="similarity">
    <text evidence="1">Belongs to the SorC transcriptional regulatory family.</text>
</comment>
<keyword evidence="7" id="KW-1185">Reference proteome</keyword>
<evidence type="ECO:0000313" key="6">
    <source>
        <dbReference type="EMBL" id="RIH92695.1"/>
    </source>
</evidence>
<proteinExistence type="inferred from homology"/>
<evidence type="ECO:0000313" key="7">
    <source>
        <dbReference type="Proteomes" id="UP000266178"/>
    </source>
</evidence>
<dbReference type="PANTHER" id="PTHR34294">
    <property type="entry name" value="TRANSCRIPTIONAL REGULATOR-RELATED"/>
    <property type="match status" value="1"/>
</dbReference>